<dbReference type="EnsemblPlants" id="AET3Gv20924700.6">
    <property type="protein sequence ID" value="AET3Gv20924700.6"/>
    <property type="gene ID" value="AET3Gv20924700"/>
</dbReference>
<dbReference type="GO" id="GO:0016020">
    <property type="term" value="C:membrane"/>
    <property type="evidence" value="ECO:0007669"/>
    <property type="project" value="UniProtKB-SubCell"/>
</dbReference>
<dbReference type="Gene3D" id="2.40.128.330">
    <property type="match status" value="1"/>
</dbReference>
<keyword evidence="6 11" id="KW-1133">Transmembrane helix</keyword>
<dbReference type="Gramene" id="AET3Gv20924700.6">
    <property type="protein sequence ID" value="AET3Gv20924700.6"/>
    <property type="gene ID" value="AET3Gv20924700"/>
</dbReference>
<evidence type="ECO:0000256" key="3">
    <source>
        <dbReference type="ARBA" id="ARBA00022448"/>
    </source>
</evidence>
<keyword evidence="7" id="KW-0175">Coiled coil</keyword>
<comment type="subcellular location">
    <subcellularLocation>
        <location evidence="1 11">Membrane</location>
        <topology evidence="1 11">Multi-pass membrane protein</topology>
    </subcellularLocation>
</comment>
<feature type="transmembrane region" description="Helical" evidence="11">
    <location>
        <begin position="335"/>
        <end position="358"/>
    </location>
</feature>
<name>A0A453G8F5_AEGTS</name>
<dbReference type="InterPro" id="IPR039204">
    <property type="entry name" value="MRS2-like"/>
</dbReference>
<organism evidence="13 14">
    <name type="scientific">Aegilops tauschii subsp. strangulata</name>
    <name type="common">Goatgrass</name>
    <dbReference type="NCBI Taxonomy" id="200361"/>
    <lineage>
        <taxon>Eukaryota</taxon>
        <taxon>Viridiplantae</taxon>
        <taxon>Streptophyta</taxon>
        <taxon>Embryophyta</taxon>
        <taxon>Tracheophyta</taxon>
        <taxon>Spermatophyta</taxon>
        <taxon>Magnoliopsida</taxon>
        <taxon>Liliopsida</taxon>
        <taxon>Poales</taxon>
        <taxon>Poaceae</taxon>
        <taxon>BOP clade</taxon>
        <taxon>Pooideae</taxon>
        <taxon>Triticodae</taxon>
        <taxon>Triticeae</taxon>
        <taxon>Triticinae</taxon>
        <taxon>Aegilops</taxon>
    </lineage>
</organism>
<evidence type="ECO:0000256" key="11">
    <source>
        <dbReference type="RuleBase" id="RU366041"/>
    </source>
</evidence>
<dbReference type="Gene3D" id="1.20.58.340">
    <property type="entry name" value="Magnesium transport protein CorA, transmembrane region"/>
    <property type="match status" value="1"/>
</dbReference>
<evidence type="ECO:0000313" key="13">
    <source>
        <dbReference type="EnsemblPlants" id="AET3Gv20924700.6"/>
    </source>
</evidence>
<reference evidence="13" key="4">
    <citation type="submission" date="2019-03" db="UniProtKB">
        <authorList>
            <consortium name="EnsemblPlants"/>
        </authorList>
    </citation>
    <scope>IDENTIFICATION</scope>
</reference>
<accession>A0A453G8F5</accession>
<keyword evidence="5 11" id="KW-0460">Magnesium</keyword>
<evidence type="ECO:0000256" key="7">
    <source>
        <dbReference type="ARBA" id="ARBA00023054"/>
    </source>
</evidence>
<reference evidence="13" key="3">
    <citation type="journal article" date="2017" name="Nature">
        <title>Genome sequence of the progenitor of the wheat D genome Aegilops tauschii.</title>
        <authorList>
            <person name="Luo M.C."/>
            <person name="Gu Y.Q."/>
            <person name="Puiu D."/>
            <person name="Wang H."/>
            <person name="Twardziok S.O."/>
            <person name="Deal K.R."/>
            <person name="Huo N."/>
            <person name="Zhu T."/>
            <person name="Wang L."/>
            <person name="Wang Y."/>
            <person name="McGuire P.E."/>
            <person name="Liu S."/>
            <person name="Long H."/>
            <person name="Ramasamy R.K."/>
            <person name="Rodriguez J.C."/>
            <person name="Van S.L."/>
            <person name="Yuan L."/>
            <person name="Wang Z."/>
            <person name="Xia Z."/>
            <person name="Xiao L."/>
            <person name="Anderson O.D."/>
            <person name="Ouyang S."/>
            <person name="Liang Y."/>
            <person name="Zimin A.V."/>
            <person name="Pertea G."/>
            <person name="Qi P."/>
            <person name="Bennetzen J.L."/>
            <person name="Dai X."/>
            <person name="Dawson M.W."/>
            <person name="Muller H.G."/>
            <person name="Kugler K."/>
            <person name="Rivarola-Duarte L."/>
            <person name="Spannagl M."/>
            <person name="Mayer K.F.X."/>
            <person name="Lu F.H."/>
            <person name="Bevan M.W."/>
            <person name="Leroy P."/>
            <person name="Li P."/>
            <person name="You F.M."/>
            <person name="Sun Q."/>
            <person name="Liu Z."/>
            <person name="Lyons E."/>
            <person name="Wicker T."/>
            <person name="Salzberg S.L."/>
            <person name="Devos K.M."/>
            <person name="Dvorak J."/>
        </authorList>
    </citation>
    <scope>NUCLEOTIDE SEQUENCE [LARGE SCALE GENOMIC DNA]</scope>
    <source>
        <strain evidence="13">cv. AL8/78</strain>
    </source>
</reference>
<feature type="compositionally biased region" description="Basic and acidic residues" evidence="12">
    <location>
        <begin position="236"/>
        <end position="254"/>
    </location>
</feature>
<proteinExistence type="inferred from homology"/>
<dbReference type="PANTHER" id="PTHR13890">
    <property type="entry name" value="RNA SPLICING PROTEIN MRS2, MITOCHONDRIAL"/>
    <property type="match status" value="1"/>
</dbReference>
<keyword evidence="9 11" id="KW-0472">Membrane</keyword>
<dbReference type="Proteomes" id="UP000015105">
    <property type="component" value="Chromosome 3D"/>
</dbReference>
<dbReference type="GO" id="GO:0015095">
    <property type="term" value="F:magnesium ion transmembrane transporter activity"/>
    <property type="evidence" value="ECO:0007669"/>
    <property type="project" value="UniProtKB-ARBA"/>
</dbReference>
<dbReference type="FunFam" id="1.20.58.340:FF:000022">
    <property type="entry name" value="Magnesium transporter MRS2-F"/>
    <property type="match status" value="1"/>
</dbReference>
<keyword evidence="4 11" id="KW-0812">Transmembrane</keyword>
<keyword evidence="14" id="KW-1185">Reference proteome</keyword>
<evidence type="ECO:0000256" key="5">
    <source>
        <dbReference type="ARBA" id="ARBA00022842"/>
    </source>
</evidence>
<dbReference type="CDD" id="cd12823">
    <property type="entry name" value="Mrs2_Mfm1p-like"/>
    <property type="match status" value="1"/>
</dbReference>
<dbReference type="PANTHER" id="PTHR13890:SF29">
    <property type="entry name" value="MAGNESIUM TRANSPORTER MRS2-F"/>
    <property type="match status" value="1"/>
</dbReference>
<evidence type="ECO:0000256" key="9">
    <source>
        <dbReference type="ARBA" id="ARBA00023136"/>
    </source>
</evidence>
<evidence type="ECO:0000256" key="6">
    <source>
        <dbReference type="ARBA" id="ARBA00022989"/>
    </source>
</evidence>
<evidence type="ECO:0000256" key="8">
    <source>
        <dbReference type="ARBA" id="ARBA00023065"/>
    </source>
</evidence>
<keyword evidence="8 11" id="KW-0406">Ion transport</keyword>
<comment type="similarity">
    <text evidence="2 11">Belongs to the CorA metal ion transporter (MIT) (TC 1.A.35.5) family.</text>
</comment>
<evidence type="ECO:0000256" key="4">
    <source>
        <dbReference type="ARBA" id="ARBA00022692"/>
    </source>
</evidence>
<reference evidence="14" key="1">
    <citation type="journal article" date="2014" name="Science">
        <title>Ancient hybridizations among the ancestral genomes of bread wheat.</title>
        <authorList>
            <consortium name="International Wheat Genome Sequencing Consortium,"/>
            <person name="Marcussen T."/>
            <person name="Sandve S.R."/>
            <person name="Heier L."/>
            <person name="Spannagl M."/>
            <person name="Pfeifer M."/>
            <person name="Jakobsen K.S."/>
            <person name="Wulff B.B."/>
            <person name="Steuernagel B."/>
            <person name="Mayer K.F."/>
            <person name="Olsen O.A."/>
        </authorList>
    </citation>
    <scope>NUCLEOTIDE SEQUENCE [LARGE SCALE GENOMIC DNA]</scope>
    <source>
        <strain evidence="14">cv. AL8/78</strain>
    </source>
</reference>
<evidence type="ECO:0000256" key="1">
    <source>
        <dbReference type="ARBA" id="ARBA00004141"/>
    </source>
</evidence>
<dbReference type="FunFam" id="2.40.128.330:FF:000001">
    <property type="entry name" value="Magnesium transporter MRS2-1"/>
    <property type="match status" value="1"/>
</dbReference>
<sequence length="407" mass="44834">GPGGGVVRRKAGAAAAAAAASREWLVVPASGRARVEEAGKHAVMARTGLPARDLRVLDPLLSYPSTILGRERAIVVNLERVKAVITAAEVLLPNSKDPDFARFVRDLQARVLTSADQAIPLESAAISYGDTVIRDYGSTKVLPFEFRALEVCLESACRSLEEETVTLEKEAYPALDELTSKISTLNLERVRQIKSRLVAISGRVQKVRDELEHLLDDEMDMAEMYLTEKLAREDISETSSRVEVDDHDHDHDPSQLEEDMDEDYRSEPAGTASNGSFIGYKPNIEELEMLLEAYFVQIDGTLNKLSHLREYVDDTEDYINIMLDDKQNQLLQMGVMLSTATVVITAGVAVVGLFGMNIGISLYTPVGEEQTRAAHVKFWETTFGTIAGCTILYVIAMGWGKRSGLLQ</sequence>
<feature type="compositionally biased region" description="Acidic residues" evidence="12">
    <location>
        <begin position="255"/>
        <end position="264"/>
    </location>
</feature>
<feature type="transmembrane region" description="Helical" evidence="11">
    <location>
        <begin position="378"/>
        <end position="399"/>
    </location>
</feature>
<reference evidence="14" key="2">
    <citation type="journal article" date="2017" name="Nat. Plants">
        <title>The Aegilops tauschii genome reveals multiple impacts of transposons.</title>
        <authorList>
            <person name="Zhao G."/>
            <person name="Zou C."/>
            <person name="Li K."/>
            <person name="Wang K."/>
            <person name="Li T."/>
            <person name="Gao L."/>
            <person name="Zhang X."/>
            <person name="Wang H."/>
            <person name="Yang Z."/>
            <person name="Liu X."/>
            <person name="Jiang W."/>
            <person name="Mao L."/>
            <person name="Kong X."/>
            <person name="Jiao Y."/>
            <person name="Jia J."/>
        </authorList>
    </citation>
    <scope>NUCLEOTIDE SEQUENCE [LARGE SCALE GENOMIC DNA]</scope>
    <source>
        <strain evidence="14">cv. AL8/78</strain>
    </source>
</reference>
<dbReference type="Pfam" id="PF22099">
    <property type="entry name" value="MRS2-like"/>
    <property type="match status" value="2"/>
</dbReference>
<reference evidence="13" key="5">
    <citation type="journal article" date="2021" name="G3 (Bethesda)">
        <title>Aegilops tauschii genome assembly Aet v5.0 features greater sequence contiguity and improved annotation.</title>
        <authorList>
            <person name="Wang L."/>
            <person name="Zhu T."/>
            <person name="Rodriguez J.C."/>
            <person name="Deal K.R."/>
            <person name="Dubcovsky J."/>
            <person name="McGuire P.E."/>
            <person name="Lux T."/>
            <person name="Spannagl M."/>
            <person name="Mayer K.F.X."/>
            <person name="Baldrich P."/>
            <person name="Meyers B.C."/>
            <person name="Huo N."/>
            <person name="Gu Y.Q."/>
            <person name="Zhou H."/>
            <person name="Devos K.M."/>
            <person name="Bennetzen J.L."/>
            <person name="Unver T."/>
            <person name="Budak H."/>
            <person name="Gulick P.J."/>
            <person name="Galiba G."/>
            <person name="Kalapos B."/>
            <person name="Nelson D.R."/>
            <person name="Li P."/>
            <person name="You F.M."/>
            <person name="Luo M.C."/>
            <person name="Dvorak J."/>
        </authorList>
    </citation>
    <scope>NUCLEOTIDE SEQUENCE [LARGE SCALE GENOMIC DNA]</scope>
    <source>
        <strain evidence="13">cv. AL8/78</strain>
    </source>
</reference>
<comment type="function">
    <text evidence="10 11">Magnesium transporter that may mediate the influx of magnesium.</text>
</comment>
<protein>
    <recommendedName>
        <fullName evidence="11">Magnesium transporter</fullName>
    </recommendedName>
</protein>
<feature type="region of interest" description="Disordered" evidence="12">
    <location>
        <begin position="236"/>
        <end position="271"/>
    </location>
</feature>
<evidence type="ECO:0000256" key="10">
    <source>
        <dbReference type="ARBA" id="ARBA00059335"/>
    </source>
</evidence>
<dbReference type="AlphaFoldDB" id="A0A453G8F5"/>
<evidence type="ECO:0000256" key="2">
    <source>
        <dbReference type="ARBA" id="ARBA00007535"/>
    </source>
</evidence>
<evidence type="ECO:0000256" key="12">
    <source>
        <dbReference type="SAM" id="MobiDB-lite"/>
    </source>
</evidence>
<evidence type="ECO:0000313" key="14">
    <source>
        <dbReference type="Proteomes" id="UP000015105"/>
    </source>
</evidence>
<keyword evidence="3 11" id="KW-0813">Transport</keyword>